<name>A0A8T2SIX8_CERRI</name>
<evidence type="ECO:0000256" key="13">
    <source>
        <dbReference type="ARBA" id="ARBA00093307"/>
    </source>
</evidence>
<dbReference type="Proteomes" id="UP000825935">
    <property type="component" value="Chromosome 19"/>
</dbReference>
<evidence type="ECO:0000256" key="14">
    <source>
        <dbReference type="SAM" id="MobiDB-lite"/>
    </source>
</evidence>
<evidence type="ECO:0000256" key="11">
    <source>
        <dbReference type="ARBA" id="ARBA00023054"/>
    </source>
</evidence>
<evidence type="ECO:0000256" key="10">
    <source>
        <dbReference type="ARBA" id="ARBA00022934"/>
    </source>
</evidence>
<keyword evidence="9" id="KW-0597">Phosphoprotein</keyword>
<dbReference type="GO" id="GO:0005694">
    <property type="term" value="C:chromosome"/>
    <property type="evidence" value="ECO:0007669"/>
    <property type="project" value="UniProtKB-SubCell"/>
</dbReference>
<dbReference type="Pfam" id="PF03879">
    <property type="entry name" value="Cgr1"/>
    <property type="match status" value="1"/>
</dbReference>
<reference evidence="15" key="1">
    <citation type="submission" date="2021-08" db="EMBL/GenBank/DDBJ databases">
        <title>WGS assembly of Ceratopteris richardii.</title>
        <authorList>
            <person name="Marchant D.B."/>
            <person name="Chen G."/>
            <person name="Jenkins J."/>
            <person name="Shu S."/>
            <person name="Leebens-Mack J."/>
            <person name="Grimwood J."/>
            <person name="Schmutz J."/>
            <person name="Soltis P."/>
            <person name="Soltis D."/>
            <person name="Chen Z.-H."/>
        </authorList>
    </citation>
    <scope>NUCLEOTIDE SEQUENCE</scope>
    <source>
        <strain evidence="15">Whitten #5841</strain>
        <tissue evidence="15">Leaf</tissue>
    </source>
</reference>
<evidence type="ECO:0000313" key="15">
    <source>
        <dbReference type="EMBL" id="KAH7351799.1"/>
    </source>
</evidence>
<keyword evidence="6" id="KW-0158">Chromosome</keyword>
<proteinExistence type="inferred from homology"/>
<dbReference type="OrthoDB" id="781329at2759"/>
<dbReference type="PANTHER" id="PTHR13557:SF1">
    <property type="entry name" value="COILED-COIL DOMAIN-CONTAINING PROTEIN 86"/>
    <property type="match status" value="1"/>
</dbReference>
<evidence type="ECO:0000256" key="8">
    <source>
        <dbReference type="ARBA" id="ARBA00022552"/>
    </source>
</evidence>
<comment type="subcellular location">
    <subcellularLocation>
        <location evidence="2">Chromosome</location>
    </subcellularLocation>
    <subcellularLocation>
        <location evidence="3">Nucleus</location>
        <location evidence="3">Nucleolus</location>
    </subcellularLocation>
</comment>
<evidence type="ECO:0000256" key="5">
    <source>
        <dbReference type="ARBA" id="ARBA00016738"/>
    </source>
</evidence>
<comment type="function">
    <text evidence="1">Involved in nucleolar integrity and required for processing of the pre-rRNA for the 60S ribosome subunit.</text>
</comment>
<dbReference type="InterPro" id="IPR005579">
    <property type="entry name" value="Cgr1-like"/>
</dbReference>
<evidence type="ECO:0000256" key="3">
    <source>
        <dbReference type="ARBA" id="ARBA00004604"/>
    </source>
</evidence>
<keyword evidence="8" id="KW-0698">rRNA processing</keyword>
<sequence length="170" mass="19555">MACQLDFRRLDEGLGGQRSKRKRTDDGGEMEIEGTSPSAKRPAIAGVDGNRPVFGRPTYDGTIAGKISGRKWKNPKNARTSSMKVSLKRPSLEQRNQEREIKKAYKERMAELKEQIRQNKISKRKAKEEREKRKKENEARTGTVYQKISNPKKLKNMSKKEKKLLKVIPE</sequence>
<evidence type="ECO:0000256" key="1">
    <source>
        <dbReference type="ARBA" id="ARBA00004090"/>
    </source>
</evidence>
<gene>
    <name evidence="15" type="ORF">KP509_19G014800</name>
</gene>
<dbReference type="PANTHER" id="PTHR13557">
    <property type="entry name" value="COILED-COIL DOMAIN-CONTAINING PROTEIN 86"/>
    <property type="match status" value="1"/>
</dbReference>
<accession>A0A8T2SIX8</accession>
<keyword evidence="11" id="KW-0175">Coiled coil</keyword>
<dbReference type="AlphaFoldDB" id="A0A8T2SIX8"/>
<comment type="function">
    <text evidence="13">Required for proper chromosome segregation during mitosis and error-free mitotic progression.</text>
</comment>
<evidence type="ECO:0000256" key="2">
    <source>
        <dbReference type="ARBA" id="ARBA00004286"/>
    </source>
</evidence>
<dbReference type="GO" id="GO:0005730">
    <property type="term" value="C:nucleolus"/>
    <property type="evidence" value="ECO:0007669"/>
    <property type="project" value="UniProtKB-SubCell"/>
</dbReference>
<evidence type="ECO:0000256" key="9">
    <source>
        <dbReference type="ARBA" id="ARBA00022553"/>
    </source>
</evidence>
<feature type="compositionally biased region" description="Basic and acidic residues" evidence="14">
    <location>
        <begin position="126"/>
        <end position="139"/>
    </location>
</feature>
<feature type="region of interest" description="Disordered" evidence="14">
    <location>
        <begin position="113"/>
        <end position="170"/>
    </location>
</feature>
<dbReference type="EMBL" id="CM035424">
    <property type="protein sequence ID" value="KAH7351799.1"/>
    <property type="molecule type" value="Genomic_DNA"/>
</dbReference>
<keyword evidence="10" id="KW-0164">Citrullination</keyword>
<dbReference type="GO" id="GO:0006364">
    <property type="term" value="P:rRNA processing"/>
    <property type="evidence" value="ECO:0007669"/>
    <property type="project" value="UniProtKB-KW"/>
</dbReference>
<evidence type="ECO:0000256" key="4">
    <source>
        <dbReference type="ARBA" id="ARBA00007869"/>
    </source>
</evidence>
<comment type="similarity">
    <text evidence="4">Belongs to the CGR1 family.</text>
</comment>
<keyword evidence="16" id="KW-1185">Reference proteome</keyword>
<dbReference type="OMA" id="RKWKQPK"/>
<evidence type="ECO:0000313" key="16">
    <source>
        <dbReference type="Proteomes" id="UP000825935"/>
    </source>
</evidence>
<comment type="caution">
    <text evidence="15">The sequence shown here is derived from an EMBL/GenBank/DDBJ whole genome shotgun (WGS) entry which is preliminary data.</text>
</comment>
<keyword evidence="12" id="KW-0539">Nucleus</keyword>
<evidence type="ECO:0000256" key="6">
    <source>
        <dbReference type="ARBA" id="ARBA00022454"/>
    </source>
</evidence>
<organism evidence="15 16">
    <name type="scientific">Ceratopteris richardii</name>
    <name type="common">Triangle waterfern</name>
    <dbReference type="NCBI Taxonomy" id="49495"/>
    <lineage>
        <taxon>Eukaryota</taxon>
        <taxon>Viridiplantae</taxon>
        <taxon>Streptophyta</taxon>
        <taxon>Embryophyta</taxon>
        <taxon>Tracheophyta</taxon>
        <taxon>Polypodiopsida</taxon>
        <taxon>Polypodiidae</taxon>
        <taxon>Polypodiales</taxon>
        <taxon>Pteridineae</taxon>
        <taxon>Pteridaceae</taxon>
        <taxon>Parkerioideae</taxon>
        <taxon>Ceratopteris</taxon>
    </lineage>
</organism>
<feature type="compositionally biased region" description="Basic and acidic residues" evidence="14">
    <location>
        <begin position="1"/>
        <end position="12"/>
    </location>
</feature>
<protein>
    <recommendedName>
        <fullName evidence="5">Coiled-coil domain-containing protein 86</fullName>
    </recommendedName>
</protein>
<keyword evidence="7" id="KW-0690">Ribosome biogenesis</keyword>
<feature type="compositionally biased region" description="Basic residues" evidence="14">
    <location>
        <begin position="150"/>
        <end position="170"/>
    </location>
</feature>
<evidence type="ECO:0000256" key="7">
    <source>
        <dbReference type="ARBA" id="ARBA00022517"/>
    </source>
</evidence>
<dbReference type="InterPro" id="IPR026570">
    <property type="entry name" value="CCDC86"/>
</dbReference>
<feature type="region of interest" description="Disordered" evidence="14">
    <location>
        <begin position="1"/>
        <end position="96"/>
    </location>
</feature>
<evidence type="ECO:0000256" key="12">
    <source>
        <dbReference type="ARBA" id="ARBA00023242"/>
    </source>
</evidence>